<name>F4CXR4_PSEUX</name>
<dbReference type="STRING" id="675635.Psed_6632"/>
<gene>
    <name evidence="2" type="ordered locus">Psed_6632</name>
</gene>
<feature type="compositionally biased region" description="Low complexity" evidence="1">
    <location>
        <begin position="1"/>
        <end position="16"/>
    </location>
</feature>
<reference evidence="2 3" key="1">
    <citation type="journal article" date="2011" name="J. Bacteriol.">
        <title>Genome sequence of the 1,4-dioxane-degrading Pseudonocardia dioxanivorans strain CB1190.</title>
        <authorList>
            <person name="Sales C.M."/>
            <person name="Mahendra S."/>
            <person name="Grostern A."/>
            <person name="Parales R.E."/>
            <person name="Goodwin L.A."/>
            <person name="Woyke T."/>
            <person name="Nolan M."/>
            <person name="Lapidus A."/>
            <person name="Chertkov O."/>
            <person name="Ovchinnikova G."/>
            <person name="Sczyrba A."/>
            <person name="Alvarez-Cohen L."/>
        </authorList>
    </citation>
    <scope>NUCLEOTIDE SEQUENCE [LARGE SCALE GENOMIC DNA]</scope>
    <source>
        <strain evidence="3">ATCC 55486 / DSM 44775 / JCM 13855 / CB1190</strain>
    </source>
</reference>
<evidence type="ECO:0000313" key="3">
    <source>
        <dbReference type="Proteomes" id="UP000007809"/>
    </source>
</evidence>
<dbReference type="RefSeq" id="WP_013678602.1">
    <property type="nucleotide sequence ID" value="NC_015312.1"/>
</dbReference>
<protein>
    <submittedName>
        <fullName evidence="2">Uncharacterized protein</fullName>
    </submittedName>
</protein>
<dbReference type="HOGENOM" id="CLU_2082892_0_0_11"/>
<feature type="region of interest" description="Disordered" evidence="1">
    <location>
        <begin position="1"/>
        <end position="44"/>
    </location>
</feature>
<sequence length="117" mass="11688">MTDPAAVPDPAAVRDPAAVDDLDAPDAHTLPGLPVAGGADTDADGRADTVAVLDGPDLLLHTDLDGDGLVDEVLRLGAGVLPGLADAPDEGGYGGGGDGDGWWSWLPWFSGGDGSFR</sequence>
<dbReference type="AlphaFoldDB" id="F4CXR4"/>
<evidence type="ECO:0000256" key="1">
    <source>
        <dbReference type="SAM" id="MobiDB-lite"/>
    </source>
</evidence>
<keyword evidence="3" id="KW-1185">Reference proteome</keyword>
<evidence type="ECO:0000313" key="2">
    <source>
        <dbReference type="EMBL" id="AEA28720.1"/>
    </source>
</evidence>
<dbReference type="KEGG" id="pdx:Psed_6632"/>
<accession>F4CXR4</accession>
<organism evidence="2 3">
    <name type="scientific">Pseudonocardia dioxanivorans (strain ATCC 55486 / DSM 44775 / JCM 13855 / CB1190)</name>
    <dbReference type="NCBI Taxonomy" id="675635"/>
    <lineage>
        <taxon>Bacteria</taxon>
        <taxon>Bacillati</taxon>
        <taxon>Actinomycetota</taxon>
        <taxon>Actinomycetes</taxon>
        <taxon>Pseudonocardiales</taxon>
        <taxon>Pseudonocardiaceae</taxon>
        <taxon>Pseudonocardia</taxon>
    </lineage>
</organism>
<proteinExistence type="predicted"/>
<dbReference type="EMBL" id="CP002593">
    <property type="protein sequence ID" value="AEA28720.1"/>
    <property type="molecule type" value="Genomic_DNA"/>
</dbReference>
<dbReference type="Proteomes" id="UP000007809">
    <property type="component" value="Chromosome"/>
</dbReference>